<dbReference type="EMBL" id="JAAARO010000013">
    <property type="protein sequence ID" value="KAF5738335.1"/>
    <property type="molecule type" value="Genomic_DNA"/>
</dbReference>
<dbReference type="OrthoDB" id="1606438at2759"/>
<evidence type="ECO:0000256" key="1">
    <source>
        <dbReference type="ARBA" id="ARBA00022603"/>
    </source>
</evidence>
<evidence type="ECO:0000256" key="2">
    <source>
        <dbReference type="ARBA" id="ARBA00022679"/>
    </source>
</evidence>
<dbReference type="InterPro" id="IPR001077">
    <property type="entry name" value="COMT_C"/>
</dbReference>
<dbReference type="InterPro" id="IPR036388">
    <property type="entry name" value="WH-like_DNA-bd_sf"/>
</dbReference>
<evidence type="ECO:0000259" key="5">
    <source>
        <dbReference type="Pfam" id="PF00891"/>
    </source>
</evidence>
<sequence length="356" mass="39433">MGSQEDDDFLSAFGITRMIGVQLALRAAVELNVFTIIANSNSPEAQLTAKEIVAKIPTTNPNAAMALEKILNLLASYSILSASPRTSLSDGKRPEKAYGLTKQSRRLALDNGGVSLASVLLFGSEREIVDSFYTLKDAVLEQSYKGYNKANGETFFESLRRKPGLNKLFNDNMSICSKVMLEQVLRVYRGFEEVEELMDVGGGIGTSLEKIVSAYPHIHGINMDLPHVIANATTIAGVKHIAGDMFEPLPAAQTIFLKWVLHDWDDDWCIKILRNCWKALPENGKVIVVEFAVSEDCNESVHTTFMELMMMVLNLGGKERTTVELDWIAKAAGFAQTITFPTHKLGFYVIEFIKKT</sequence>
<dbReference type="AlphaFoldDB" id="A0A7J7CW30"/>
<dbReference type="Gene3D" id="3.40.50.150">
    <property type="entry name" value="Vaccinia Virus protein VP39"/>
    <property type="match status" value="1"/>
</dbReference>
<dbReference type="Pfam" id="PF08100">
    <property type="entry name" value="Dimerisation"/>
    <property type="match status" value="1"/>
</dbReference>
<evidence type="ECO:0000313" key="8">
    <source>
        <dbReference type="Proteomes" id="UP000593562"/>
    </source>
</evidence>
<organism evidence="7 8">
    <name type="scientific">Tripterygium wilfordii</name>
    <name type="common">Thunder God vine</name>
    <dbReference type="NCBI Taxonomy" id="458696"/>
    <lineage>
        <taxon>Eukaryota</taxon>
        <taxon>Viridiplantae</taxon>
        <taxon>Streptophyta</taxon>
        <taxon>Embryophyta</taxon>
        <taxon>Tracheophyta</taxon>
        <taxon>Spermatophyta</taxon>
        <taxon>Magnoliopsida</taxon>
        <taxon>eudicotyledons</taxon>
        <taxon>Gunneridae</taxon>
        <taxon>Pentapetalae</taxon>
        <taxon>rosids</taxon>
        <taxon>fabids</taxon>
        <taxon>Celastrales</taxon>
        <taxon>Celastraceae</taxon>
        <taxon>Tripterygium</taxon>
    </lineage>
</organism>
<reference evidence="7 8" key="1">
    <citation type="journal article" date="2020" name="Nat. Commun.">
        <title>Genome of Tripterygium wilfordii and identification of cytochrome P450 involved in triptolide biosynthesis.</title>
        <authorList>
            <person name="Tu L."/>
            <person name="Su P."/>
            <person name="Zhang Z."/>
            <person name="Gao L."/>
            <person name="Wang J."/>
            <person name="Hu T."/>
            <person name="Zhou J."/>
            <person name="Zhang Y."/>
            <person name="Zhao Y."/>
            <person name="Liu Y."/>
            <person name="Song Y."/>
            <person name="Tong Y."/>
            <person name="Lu Y."/>
            <person name="Yang J."/>
            <person name="Xu C."/>
            <person name="Jia M."/>
            <person name="Peters R.J."/>
            <person name="Huang L."/>
            <person name="Gao W."/>
        </authorList>
    </citation>
    <scope>NUCLEOTIDE SEQUENCE [LARGE SCALE GENOMIC DNA]</scope>
    <source>
        <strain evidence="8">cv. XIE 37</strain>
        <tissue evidence="7">Leaf</tissue>
    </source>
</reference>
<proteinExistence type="predicted"/>
<evidence type="ECO:0000256" key="4">
    <source>
        <dbReference type="PIRSR" id="PIRSR005739-1"/>
    </source>
</evidence>
<dbReference type="PROSITE" id="PS51683">
    <property type="entry name" value="SAM_OMT_II"/>
    <property type="match status" value="1"/>
</dbReference>
<dbReference type="GO" id="GO:0046983">
    <property type="term" value="F:protein dimerization activity"/>
    <property type="evidence" value="ECO:0007669"/>
    <property type="project" value="InterPro"/>
</dbReference>
<evidence type="ECO:0000256" key="3">
    <source>
        <dbReference type="ARBA" id="ARBA00022691"/>
    </source>
</evidence>
<dbReference type="SUPFAM" id="SSF53335">
    <property type="entry name" value="S-adenosyl-L-methionine-dependent methyltransferases"/>
    <property type="match status" value="1"/>
</dbReference>
<dbReference type="Pfam" id="PF00891">
    <property type="entry name" value="Methyltransf_2"/>
    <property type="match status" value="1"/>
</dbReference>
<keyword evidence="2" id="KW-0808">Transferase</keyword>
<dbReference type="InterPro" id="IPR016461">
    <property type="entry name" value="COMT-like"/>
</dbReference>
<keyword evidence="8" id="KW-1185">Reference proteome</keyword>
<keyword evidence="3" id="KW-0949">S-adenosyl-L-methionine</keyword>
<dbReference type="Gene3D" id="1.10.10.10">
    <property type="entry name" value="Winged helix-like DNA-binding domain superfamily/Winged helix DNA-binding domain"/>
    <property type="match status" value="1"/>
</dbReference>
<dbReference type="InterPro" id="IPR036390">
    <property type="entry name" value="WH_DNA-bd_sf"/>
</dbReference>
<dbReference type="PIRSF" id="PIRSF005739">
    <property type="entry name" value="O-mtase"/>
    <property type="match status" value="1"/>
</dbReference>
<feature type="active site" description="Proton acceptor" evidence="4">
    <location>
        <position position="262"/>
    </location>
</feature>
<dbReference type="InterPro" id="IPR012967">
    <property type="entry name" value="COMT_dimerisation"/>
</dbReference>
<gene>
    <name evidence="7" type="ORF">HS088_TW13G01232</name>
</gene>
<dbReference type="FunFam" id="1.10.10.10:FF:000357">
    <property type="entry name" value="Caffeic acid 3-O-methyltransferase"/>
    <property type="match status" value="1"/>
</dbReference>
<dbReference type="PANTHER" id="PTHR11746">
    <property type="entry name" value="O-METHYLTRANSFERASE"/>
    <property type="match status" value="1"/>
</dbReference>
<dbReference type="InterPro" id="IPR029063">
    <property type="entry name" value="SAM-dependent_MTases_sf"/>
</dbReference>
<feature type="domain" description="O-methyltransferase C-terminal" evidence="5">
    <location>
        <begin position="132"/>
        <end position="335"/>
    </location>
</feature>
<dbReference type="InParanoid" id="A0A7J7CW30"/>
<dbReference type="GO" id="GO:0032259">
    <property type="term" value="P:methylation"/>
    <property type="evidence" value="ECO:0007669"/>
    <property type="project" value="UniProtKB-KW"/>
</dbReference>
<accession>A0A7J7CW30</accession>
<dbReference type="Proteomes" id="UP000593562">
    <property type="component" value="Unassembled WGS sequence"/>
</dbReference>
<protein>
    <submittedName>
        <fullName evidence="7">Uncharacterized protein</fullName>
    </submittedName>
</protein>
<keyword evidence="1" id="KW-0489">Methyltransferase</keyword>
<dbReference type="SUPFAM" id="SSF46785">
    <property type="entry name" value="Winged helix' DNA-binding domain"/>
    <property type="match status" value="1"/>
</dbReference>
<name>A0A7J7CW30_TRIWF</name>
<comment type="caution">
    <text evidence="7">The sequence shown here is derived from an EMBL/GenBank/DDBJ whole genome shotgun (WGS) entry which is preliminary data.</text>
</comment>
<evidence type="ECO:0000313" key="7">
    <source>
        <dbReference type="EMBL" id="KAF5738335.1"/>
    </source>
</evidence>
<dbReference type="GO" id="GO:0008171">
    <property type="term" value="F:O-methyltransferase activity"/>
    <property type="evidence" value="ECO:0007669"/>
    <property type="project" value="InterPro"/>
</dbReference>
<dbReference type="CDD" id="cd02440">
    <property type="entry name" value="AdoMet_MTases"/>
    <property type="match status" value="1"/>
</dbReference>
<feature type="domain" description="O-methyltransferase dimerisation" evidence="6">
    <location>
        <begin position="24"/>
        <end position="108"/>
    </location>
</feature>
<evidence type="ECO:0000259" key="6">
    <source>
        <dbReference type="Pfam" id="PF08100"/>
    </source>
</evidence>